<feature type="domain" description="Baseplate upper protein immunoglobulin like" evidence="2">
    <location>
        <begin position="150"/>
        <end position="235"/>
    </location>
</feature>
<evidence type="ECO:0000313" key="3">
    <source>
        <dbReference type="EMBL" id="EFM82011.1"/>
    </source>
</evidence>
<evidence type="ECO:0000313" key="4">
    <source>
        <dbReference type="Proteomes" id="UP000004846"/>
    </source>
</evidence>
<name>A0A125W3Y8_ENTFL</name>
<accession>A0A125W3Y8</accession>
<feature type="compositionally biased region" description="Basic and acidic residues" evidence="1">
    <location>
        <begin position="1"/>
        <end position="13"/>
    </location>
</feature>
<dbReference type="EMBL" id="AEBR01000085">
    <property type="protein sequence ID" value="EFM82011.1"/>
    <property type="molecule type" value="Genomic_DNA"/>
</dbReference>
<dbReference type="Proteomes" id="UP000004846">
    <property type="component" value="Unassembled WGS sequence"/>
</dbReference>
<protein>
    <recommendedName>
        <fullName evidence="2">Baseplate upper protein immunoglobulin like domain-containing protein</fullName>
    </recommendedName>
</protein>
<dbReference type="InterPro" id="IPR041531">
    <property type="entry name" value="BppU_IgG"/>
</dbReference>
<evidence type="ECO:0000259" key="2">
    <source>
        <dbReference type="Pfam" id="PF18667"/>
    </source>
</evidence>
<feature type="region of interest" description="Disordered" evidence="1">
    <location>
        <begin position="1"/>
        <end position="26"/>
    </location>
</feature>
<dbReference type="Pfam" id="PF18667">
    <property type="entry name" value="BppU_IgG"/>
    <property type="match status" value="1"/>
</dbReference>
<proteinExistence type="predicted"/>
<evidence type="ECO:0000256" key="1">
    <source>
        <dbReference type="SAM" id="MobiDB-lite"/>
    </source>
</evidence>
<reference evidence="3 4" key="1">
    <citation type="submission" date="2010-07" db="EMBL/GenBank/DDBJ databases">
        <authorList>
            <person name="Sid Ahmed O."/>
        </authorList>
    </citation>
    <scope>NUCLEOTIDE SEQUENCE [LARGE SCALE GENOMIC DNA]</scope>
    <source>
        <strain evidence="3 4">TX4248</strain>
    </source>
</reference>
<dbReference type="AlphaFoldDB" id="A0A125W3Y8"/>
<comment type="caution">
    <text evidence="3">The sequence shown here is derived from an EMBL/GenBank/DDBJ whole genome shotgun (WGS) entry which is preliminary data.</text>
</comment>
<organism evidence="3 4">
    <name type="scientific">Enterococcus faecalis TX4248</name>
    <dbReference type="NCBI Taxonomy" id="749495"/>
    <lineage>
        <taxon>Bacteria</taxon>
        <taxon>Bacillati</taxon>
        <taxon>Bacillota</taxon>
        <taxon>Bacilli</taxon>
        <taxon>Lactobacillales</taxon>
        <taxon>Enterococcaceae</taxon>
        <taxon>Enterococcus</taxon>
    </lineage>
</organism>
<gene>
    <name evidence="3" type="ORF">HMPREF9498_02443</name>
</gene>
<dbReference type="Gene3D" id="2.60.40.3320">
    <property type="match status" value="1"/>
</dbReference>
<sequence length="252" mass="28800">MRRLAQEFKDTRPTNEPNTTVDYQDPTDVDEVQDEIKNGVIDPISQTFALWIRTKMYRRHVRESLARMMEYTSVLFNKIKAISENTEKRQSKVEQRQTNLEERFKDVIANATTDSEVIDARSSERLGNFKTLDERLEYFENIIASVIPVGFDVTIVHNLGAQPVVNVRTWTHGIGVLPLGTEPTGLFGGSASQSIQSTVRHVNSSECIVSIPLDYTTEFLPVKINEYKYLLIDEKNSRSIVFDLITRIVKLS</sequence>
<dbReference type="HOGENOM" id="CLU_099788_1_0_9"/>
<dbReference type="RefSeq" id="WP_002402502.1">
    <property type="nucleotide sequence ID" value="NZ_GL454475.1"/>
</dbReference>